<feature type="domain" description="Polysaccharide export protein N-terminal" evidence="2">
    <location>
        <begin position="21"/>
        <end position="119"/>
    </location>
</feature>
<dbReference type="Proteomes" id="UP000199421">
    <property type="component" value="Unassembled WGS sequence"/>
</dbReference>
<sequence length="237" mass="26510">MVYFKDLPDSIAVQERLPEIPEPKIQTGDILRITVNTLNPESNTLFNSGTLQTFDGARNTNPSGGQLNSEGYLVDRSGFISFPVIGQIKLAGLTRDEARIEMIKQINNYVKDPIINVRFLNFKVTVIGEVSNPSTFTIPNEKVNILEALGMAGDMTMYGKRNDLLLIREENGLRTTVKLDMGKKDIMNSPYFYLKQNDILYVEPTKYRDPSGDRTLRIVAAIATSVTAISLFITRAL</sequence>
<dbReference type="InterPro" id="IPR003715">
    <property type="entry name" value="Poly_export_N"/>
</dbReference>
<dbReference type="EMBL" id="FOAF01000006">
    <property type="protein sequence ID" value="SEM01775.1"/>
    <property type="molecule type" value="Genomic_DNA"/>
</dbReference>
<keyword evidence="4" id="KW-1185">Reference proteome</keyword>
<dbReference type="AlphaFoldDB" id="A0A1H7UYQ6"/>
<dbReference type="STRING" id="407022.SAMN05661044_03996"/>
<protein>
    <submittedName>
        <fullName evidence="3">Polysaccharide export outer membrane protein</fullName>
    </submittedName>
</protein>
<dbReference type="Gene3D" id="3.10.560.10">
    <property type="entry name" value="Outer membrane lipoprotein wza domain like"/>
    <property type="match status" value="1"/>
</dbReference>
<dbReference type="Gene3D" id="3.30.1950.10">
    <property type="entry name" value="wza like domain"/>
    <property type="match status" value="1"/>
</dbReference>
<dbReference type="PANTHER" id="PTHR33619">
    <property type="entry name" value="POLYSACCHARIDE EXPORT PROTEIN GFCE-RELATED"/>
    <property type="match status" value="1"/>
</dbReference>
<reference evidence="4" key="1">
    <citation type="submission" date="2016-10" db="EMBL/GenBank/DDBJ databases">
        <authorList>
            <person name="Varghese N."/>
            <person name="Submissions S."/>
        </authorList>
    </citation>
    <scope>NUCLEOTIDE SEQUENCE [LARGE SCALE GENOMIC DNA]</scope>
    <source>
        <strain evidence="4">DSM 18733</strain>
    </source>
</reference>
<gene>
    <name evidence="3" type="ORF">SAMN05661044_03996</name>
</gene>
<evidence type="ECO:0000313" key="4">
    <source>
        <dbReference type="Proteomes" id="UP000199421"/>
    </source>
</evidence>
<evidence type="ECO:0000256" key="1">
    <source>
        <dbReference type="ARBA" id="ARBA00022729"/>
    </source>
</evidence>
<proteinExistence type="predicted"/>
<keyword evidence="1" id="KW-0732">Signal</keyword>
<evidence type="ECO:0000259" key="2">
    <source>
        <dbReference type="Pfam" id="PF02563"/>
    </source>
</evidence>
<organism evidence="3 4">
    <name type="scientific">Olivibacter domesticus</name>
    <name type="common">Pseudosphingobacterium domesticum</name>
    <dbReference type="NCBI Taxonomy" id="407022"/>
    <lineage>
        <taxon>Bacteria</taxon>
        <taxon>Pseudomonadati</taxon>
        <taxon>Bacteroidota</taxon>
        <taxon>Sphingobacteriia</taxon>
        <taxon>Sphingobacteriales</taxon>
        <taxon>Sphingobacteriaceae</taxon>
        <taxon>Olivibacter</taxon>
    </lineage>
</organism>
<evidence type="ECO:0000313" key="3">
    <source>
        <dbReference type="EMBL" id="SEM01775.1"/>
    </source>
</evidence>
<dbReference type="Pfam" id="PF02563">
    <property type="entry name" value="Poly_export"/>
    <property type="match status" value="1"/>
</dbReference>
<name>A0A1H7UYQ6_OLID1</name>
<dbReference type="GO" id="GO:0015159">
    <property type="term" value="F:polysaccharide transmembrane transporter activity"/>
    <property type="evidence" value="ECO:0007669"/>
    <property type="project" value="InterPro"/>
</dbReference>
<accession>A0A1H7UYQ6</accession>
<dbReference type="InterPro" id="IPR049712">
    <property type="entry name" value="Poly_export"/>
</dbReference>
<dbReference type="PANTHER" id="PTHR33619:SF3">
    <property type="entry name" value="POLYSACCHARIDE EXPORT PROTEIN GFCE-RELATED"/>
    <property type="match status" value="1"/>
</dbReference>